<keyword evidence="1" id="KW-0479">Metal-binding</keyword>
<evidence type="ECO:0000256" key="1">
    <source>
        <dbReference type="PROSITE-ProRule" id="PRU00047"/>
    </source>
</evidence>
<evidence type="ECO:0000313" key="5">
    <source>
        <dbReference type="EMBL" id="KAI1699744.1"/>
    </source>
</evidence>
<dbReference type="InterPro" id="IPR036875">
    <property type="entry name" value="Znf_CCHC_sf"/>
</dbReference>
<dbReference type="Proteomes" id="UP001201812">
    <property type="component" value="Unassembled WGS sequence"/>
</dbReference>
<dbReference type="EMBL" id="JAKKPZ010000168">
    <property type="protein sequence ID" value="KAI1699744.1"/>
    <property type="molecule type" value="Genomic_DNA"/>
</dbReference>
<keyword evidence="3" id="KW-0812">Transmembrane</keyword>
<dbReference type="SMART" id="SM00343">
    <property type="entry name" value="ZnF_C2HC"/>
    <property type="match status" value="1"/>
</dbReference>
<feature type="transmembrane region" description="Helical" evidence="3">
    <location>
        <begin position="723"/>
        <end position="748"/>
    </location>
</feature>
<dbReference type="PROSITE" id="PS50158">
    <property type="entry name" value="ZF_CCHC"/>
    <property type="match status" value="1"/>
</dbReference>
<feature type="domain" description="CCHC-type" evidence="4">
    <location>
        <begin position="84"/>
        <end position="101"/>
    </location>
</feature>
<dbReference type="PANTHER" id="PTHR31524:SF2">
    <property type="entry name" value="PROTEIN CBG10426"/>
    <property type="match status" value="1"/>
</dbReference>
<keyword evidence="3" id="KW-0472">Membrane</keyword>
<dbReference type="GO" id="GO:0008270">
    <property type="term" value="F:zinc ion binding"/>
    <property type="evidence" value="ECO:0007669"/>
    <property type="project" value="UniProtKB-KW"/>
</dbReference>
<organism evidence="5 6">
    <name type="scientific">Ditylenchus destructor</name>
    <dbReference type="NCBI Taxonomy" id="166010"/>
    <lineage>
        <taxon>Eukaryota</taxon>
        <taxon>Metazoa</taxon>
        <taxon>Ecdysozoa</taxon>
        <taxon>Nematoda</taxon>
        <taxon>Chromadorea</taxon>
        <taxon>Rhabditida</taxon>
        <taxon>Tylenchina</taxon>
        <taxon>Tylenchomorpha</taxon>
        <taxon>Sphaerularioidea</taxon>
        <taxon>Anguinidae</taxon>
        <taxon>Anguininae</taxon>
        <taxon>Ditylenchus</taxon>
    </lineage>
</organism>
<keyword evidence="6" id="KW-1185">Reference proteome</keyword>
<comment type="caution">
    <text evidence="5">The sequence shown here is derived from an EMBL/GenBank/DDBJ whole genome shotgun (WGS) entry which is preliminary data.</text>
</comment>
<keyword evidence="1" id="KW-0863">Zinc-finger</keyword>
<dbReference type="GO" id="GO:0003676">
    <property type="term" value="F:nucleic acid binding"/>
    <property type="evidence" value="ECO:0007669"/>
    <property type="project" value="InterPro"/>
</dbReference>
<dbReference type="SUPFAM" id="SSF57756">
    <property type="entry name" value="Retrovirus zinc finger-like domains"/>
    <property type="match status" value="1"/>
</dbReference>
<dbReference type="GO" id="GO:0019899">
    <property type="term" value="F:enzyme binding"/>
    <property type="evidence" value="ECO:0007669"/>
    <property type="project" value="UniProtKB-ARBA"/>
</dbReference>
<feature type="compositionally biased region" description="Basic and acidic residues" evidence="2">
    <location>
        <begin position="146"/>
        <end position="165"/>
    </location>
</feature>
<name>A0AAD4MSD9_9BILA</name>
<evidence type="ECO:0000259" key="4">
    <source>
        <dbReference type="PROSITE" id="PS50158"/>
    </source>
</evidence>
<dbReference type="PANTHER" id="PTHR31524">
    <property type="match status" value="1"/>
</dbReference>
<dbReference type="Pfam" id="PF24664">
    <property type="entry name" value="Monjiviricetes_fusion"/>
    <property type="match status" value="1"/>
</dbReference>
<sequence>MSGEDEARIEQKLLEEFCDRLSPNLQYEVKGQRPTTSMQAYELASNFELLTPLKSTQHQPNQDVMLLAEKLETLTLNQNTAPVRKCFYCKVPGHVIKECRKRLRDSRQWSNKRQFGNNRRYHPYSRSRSPTYERQKFPFKDRNYYHRSHSSSEREENDNAREHSPRRVHFRNNEVNILQNLLAITCLLSVFGLSAAINPLICPADAPASLWKLPQYTGCAEHWEPEETPLNVTLDIYRPNTITYVTPAVQCTCIKTTRLRSRSLLGRKEEKINTEKVKMWTQTCLSMRDNQTSHAGKLTLQRHFENEFYGTNNTLPDEWSTWPNGVISGSLESVENCYTYKTIVYTRYGSEEVNTPTGYNPKCEYGNGWCIIDKEMIRWSPIAEQQCRYIKVDTWTGQIADNVWLANSREMALSFTEHTEGIKDCSGLLVVSDQGYAAPYEQIRDYLDLKFSSRRIRRSNFANFQKESGNPDVGVVLTTQLSSALLALHKDVEIQTRRLFSSLVRSVCNAFQDVVKTTMALVSAHPTLAVRELLNETNIQAKLVLNDVVEIRPCIEVPFETLRFVTKSRRCYDKIPVEFNFNGIYYRGYLDPIDMILKPHANTVPCEENLYLYVRRSNDLIQQYNQQTGEIQMLPAERLQQIVKFGRIDFPIQPIATTLYKNRIFSDLAEIVDGSNFRRTVEAVETQQKIFQQAGGTPTPLSDELFSAEEAQQAASNLISNGMFYFLQGGMLCLWQLWIFLVCVYTTLQFLTTWCTPPMLLRLIRKTLACLIWKLLQATARCCWSMIRRKQRPQRTRVQRMQSFREQHRRQRHVSFSLPELRTLATTQTVPTEHAPPPPIVRPMNPINAEDAIYEETVESDISDDWSFTAPPKSISAPELLFNSYEQDHNYALIRPTTPQRTKMNNDYNL</sequence>
<reference evidence="5" key="1">
    <citation type="submission" date="2022-01" db="EMBL/GenBank/DDBJ databases">
        <title>Genome Sequence Resource for Two Populations of Ditylenchus destructor, the Migratory Endoparasitic Phytonematode.</title>
        <authorList>
            <person name="Zhang H."/>
            <person name="Lin R."/>
            <person name="Xie B."/>
        </authorList>
    </citation>
    <scope>NUCLEOTIDE SEQUENCE</scope>
    <source>
        <strain evidence="5">BazhouSP</strain>
    </source>
</reference>
<evidence type="ECO:0000313" key="6">
    <source>
        <dbReference type="Proteomes" id="UP001201812"/>
    </source>
</evidence>
<dbReference type="AlphaFoldDB" id="A0AAD4MSD9"/>
<proteinExistence type="predicted"/>
<gene>
    <name evidence="5" type="ORF">DdX_17128</name>
</gene>
<keyword evidence="1" id="KW-0862">Zinc</keyword>
<protein>
    <recommendedName>
        <fullName evidence="4">CCHC-type domain-containing protein</fullName>
    </recommendedName>
</protein>
<evidence type="ECO:0000256" key="2">
    <source>
        <dbReference type="SAM" id="MobiDB-lite"/>
    </source>
</evidence>
<feature type="region of interest" description="Disordered" evidence="2">
    <location>
        <begin position="110"/>
        <end position="132"/>
    </location>
</feature>
<dbReference type="Gene3D" id="4.10.60.10">
    <property type="entry name" value="Zinc finger, CCHC-type"/>
    <property type="match status" value="1"/>
</dbReference>
<accession>A0AAD4MSD9</accession>
<evidence type="ECO:0000256" key="3">
    <source>
        <dbReference type="SAM" id="Phobius"/>
    </source>
</evidence>
<dbReference type="InterPro" id="IPR001878">
    <property type="entry name" value="Znf_CCHC"/>
</dbReference>
<feature type="region of interest" description="Disordered" evidence="2">
    <location>
        <begin position="146"/>
        <end position="167"/>
    </location>
</feature>
<keyword evidence="3" id="KW-1133">Transmembrane helix</keyword>